<dbReference type="EMBL" id="JAPZBU010000008">
    <property type="protein sequence ID" value="KAJ5392204.1"/>
    <property type="molecule type" value="Genomic_DNA"/>
</dbReference>
<evidence type="ECO:0000256" key="1">
    <source>
        <dbReference type="ARBA" id="ARBA00007870"/>
    </source>
</evidence>
<dbReference type="Pfam" id="PF08546">
    <property type="entry name" value="ApbA_C"/>
    <property type="match status" value="1"/>
</dbReference>
<sequence length="282" mass="31720">DSQIRFESRDGKKISSRGYGIETLSDSQWHSIPPVFPNEDHWKVNREPISNLIVCVKTIQTLSAIRSLANRLNRESNILFLQNGAGVIETINDQLFPDPQSRPNYLIGVTSHGVTLNKSFDITHTGFSATSIGAVPAIQTRTYLLDILPKSTTLNAKSYCYTDILQIQLEKLAVNAFCNPLCALNDSPNEFLFTMPEMRQSILQEVSRIVLSLPELKGVAGLEKRFSPESLEATVNMIITKTAKTTCSMVWDLRAKRRDRDQLHQWFLESNGSESWGEDTSE</sequence>
<keyword evidence="2" id="KW-0521">NADP</keyword>
<dbReference type="GO" id="GO:0050661">
    <property type="term" value="F:NADP binding"/>
    <property type="evidence" value="ECO:0007669"/>
    <property type="project" value="TreeGrafter"/>
</dbReference>
<evidence type="ECO:0000259" key="4">
    <source>
        <dbReference type="Pfam" id="PF02558"/>
    </source>
</evidence>
<dbReference type="Proteomes" id="UP001147747">
    <property type="component" value="Unassembled WGS sequence"/>
</dbReference>
<dbReference type="InterPro" id="IPR008927">
    <property type="entry name" value="6-PGluconate_DH-like_C_sf"/>
</dbReference>
<dbReference type="SUPFAM" id="SSF51735">
    <property type="entry name" value="NAD(P)-binding Rossmann-fold domains"/>
    <property type="match status" value="1"/>
</dbReference>
<evidence type="ECO:0000256" key="2">
    <source>
        <dbReference type="ARBA" id="ARBA00022857"/>
    </source>
</evidence>
<dbReference type="InterPro" id="IPR050838">
    <property type="entry name" value="Ketopantoate_reductase"/>
</dbReference>
<accession>A0A9W9VZH8</accession>
<dbReference type="GeneID" id="81371311"/>
<evidence type="ECO:0000313" key="6">
    <source>
        <dbReference type="EMBL" id="KAJ5392204.1"/>
    </source>
</evidence>
<dbReference type="PANTHER" id="PTHR43765">
    <property type="entry name" value="2-DEHYDROPANTOATE 2-REDUCTASE-RELATED"/>
    <property type="match status" value="1"/>
</dbReference>
<dbReference type="GO" id="GO:0005739">
    <property type="term" value="C:mitochondrion"/>
    <property type="evidence" value="ECO:0007669"/>
    <property type="project" value="TreeGrafter"/>
</dbReference>
<evidence type="ECO:0000256" key="3">
    <source>
        <dbReference type="ARBA" id="ARBA00023002"/>
    </source>
</evidence>
<dbReference type="InterPro" id="IPR036291">
    <property type="entry name" value="NAD(P)-bd_dom_sf"/>
</dbReference>
<gene>
    <name evidence="6" type="ORF">N7509_007694</name>
</gene>
<dbReference type="Pfam" id="PF02558">
    <property type="entry name" value="ApbA"/>
    <property type="match status" value="1"/>
</dbReference>
<dbReference type="InterPro" id="IPR013752">
    <property type="entry name" value="KPA_reductase"/>
</dbReference>
<reference evidence="6" key="1">
    <citation type="submission" date="2022-12" db="EMBL/GenBank/DDBJ databases">
        <authorList>
            <person name="Petersen C."/>
        </authorList>
    </citation>
    <scope>NUCLEOTIDE SEQUENCE</scope>
    <source>
        <strain evidence="6">IBT 29677</strain>
    </source>
</reference>
<feature type="domain" description="Ketopantoate reductase C-terminal" evidence="5">
    <location>
        <begin position="163"/>
        <end position="258"/>
    </location>
</feature>
<comment type="similarity">
    <text evidence="1">Belongs to the ketopantoate reductase family.</text>
</comment>
<feature type="non-terminal residue" evidence="6">
    <location>
        <position position="282"/>
    </location>
</feature>
<evidence type="ECO:0000313" key="7">
    <source>
        <dbReference type="Proteomes" id="UP001147747"/>
    </source>
</evidence>
<dbReference type="SUPFAM" id="SSF48179">
    <property type="entry name" value="6-phosphogluconate dehydrogenase C-terminal domain-like"/>
    <property type="match status" value="1"/>
</dbReference>
<dbReference type="AlphaFoldDB" id="A0A9W9VZH8"/>
<dbReference type="GO" id="GO:0008677">
    <property type="term" value="F:2-dehydropantoate 2-reductase activity"/>
    <property type="evidence" value="ECO:0007669"/>
    <property type="project" value="TreeGrafter"/>
</dbReference>
<evidence type="ECO:0000259" key="5">
    <source>
        <dbReference type="Pfam" id="PF08546"/>
    </source>
</evidence>
<comment type="caution">
    <text evidence="6">The sequence shown here is derived from an EMBL/GenBank/DDBJ whole genome shotgun (WGS) entry which is preliminary data.</text>
</comment>
<name>A0A9W9VZH8_9EURO</name>
<dbReference type="Gene3D" id="3.40.50.720">
    <property type="entry name" value="NAD(P)-binding Rossmann-like Domain"/>
    <property type="match status" value="1"/>
</dbReference>
<organism evidence="6 7">
    <name type="scientific">Penicillium cosmopolitanum</name>
    <dbReference type="NCBI Taxonomy" id="1131564"/>
    <lineage>
        <taxon>Eukaryota</taxon>
        <taxon>Fungi</taxon>
        <taxon>Dikarya</taxon>
        <taxon>Ascomycota</taxon>
        <taxon>Pezizomycotina</taxon>
        <taxon>Eurotiomycetes</taxon>
        <taxon>Eurotiomycetidae</taxon>
        <taxon>Eurotiales</taxon>
        <taxon>Aspergillaceae</taxon>
        <taxon>Penicillium</taxon>
    </lineage>
</organism>
<reference evidence="6" key="2">
    <citation type="journal article" date="2023" name="IMA Fungus">
        <title>Comparative genomic study of the Penicillium genus elucidates a diverse pangenome and 15 lateral gene transfer events.</title>
        <authorList>
            <person name="Petersen C."/>
            <person name="Sorensen T."/>
            <person name="Nielsen M.R."/>
            <person name="Sondergaard T.E."/>
            <person name="Sorensen J.L."/>
            <person name="Fitzpatrick D.A."/>
            <person name="Frisvad J.C."/>
            <person name="Nielsen K.L."/>
        </authorList>
    </citation>
    <scope>NUCLEOTIDE SEQUENCE</scope>
    <source>
        <strain evidence="6">IBT 29677</strain>
    </source>
</reference>
<dbReference type="Gene3D" id="1.10.1040.10">
    <property type="entry name" value="N-(1-d-carboxylethyl)-l-norvaline Dehydrogenase, domain 2"/>
    <property type="match status" value="1"/>
</dbReference>
<dbReference type="InterPro" id="IPR013328">
    <property type="entry name" value="6PGD_dom2"/>
</dbReference>
<dbReference type="RefSeq" id="XP_056487882.1">
    <property type="nucleotide sequence ID" value="XM_056632331.1"/>
</dbReference>
<protein>
    <submittedName>
        <fullName evidence="6">2-dehydropantoate 2-reductase (Ketopantoate reductase) (KPA reductase) (KPR)</fullName>
    </submittedName>
</protein>
<dbReference type="OrthoDB" id="73846at2759"/>
<keyword evidence="3" id="KW-0560">Oxidoreductase</keyword>
<keyword evidence="7" id="KW-1185">Reference proteome</keyword>
<dbReference type="InterPro" id="IPR013332">
    <property type="entry name" value="KPR_N"/>
</dbReference>
<dbReference type="PANTHER" id="PTHR43765:SF2">
    <property type="entry name" value="2-DEHYDROPANTOATE 2-REDUCTASE"/>
    <property type="match status" value="1"/>
</dbReference>
<feature type="domain" description="Ketopantoate reductase N-terminal" evidence="4">
    <location>
        <begin position="14"/>
        <end position="136"/>
    </location>
</feature>
<proteinExistence type="inferred from homology"/>